<name>A0A728YNX8_SALER</name>
<reference evidence="1" key="1">
    <citation type="journal article" date="2018" name="Genome Biol.">
        <title>SKESA: strategic k-mer extension for scrupulous assemblies.</title>
        <authorList>
            <person name="Souvorov A."/>
            <person name="Agarwala R."/>
            <person name="Lipman D.J."/>
        </authorList>
    </citation>
    <scope>NUCLEOTIDE SEQUENCE</scope>
    <source>
        <strain evidence="1">15-5612</strain>
    </source>
</reference>
<feature type="non-terminal residue" evidence="1">
    <location>
        <position position="1"/>
    </location>
</feature>
<proteinExistence type="predicted"/>
<protein>
    <submittedName>
        <fullName evidence="1">3-deoxy-D-manno-oct-2-ulosonate III transferase WaaZ</fullName>
    </submittedName>
</protein>
<dbReference type="EMBL" id="DAARLB010000020">
    <property type="protein sequence ID" value="HAE2849492.1"/>
    <property type="molecule type" value="Genomic_DNA"/>
</dbReference>
<gene>
    <name evidence="1" type="ORF">G3392_002145</name>
</gene>
<dbReference type="GO" id="GO:0016740">
    <property type="term" value="F:transferase activity"/>
    <property type="evidence" value="ECO:0007669"/>
    <property type="project" value="UniProtKB-KW"/>
</dbReference>
<dbReference type="AlphaFoldDB" id="A0A728YNX8"/>
<comment type="caution">
    <text evidence="1">The sequence shown here is derived from an EMBL/GenBank/DDBJ whole genome shotgun (WGS) entry which is preliminary data.</text>
</comment>
<reference evidence="1" key="2">
    <citation type="submission" date="2018-07" db="EMBL/GenBank/DDBJ databases">
        <authorList>
            <consortium name="NCBI Pathogen Detection Project"/>
        </authorList>
    </citation>
    <scope>NUCLEOTIDE SEQUENCE</scope>
    <source>
        <strain evidence="1">15-5612</strain>
    </source>
</reference>
<evidence type="ECO:0000313" key="1">
    <source>
        <dbReference type="EMBL" id="HAE2849492.1"/>
    </source>
</evidence>
<accession>A0A728YNX8</accession>
<organism evidence="1">
    <name type="scientific">Salmonella enterica</name>
    <name type="common">Salmonella choleraesuis</name>
    <dbReference type="NCBI Taxonomy" id="28901"/>
    <lineage>
        <taxon>Bacteria</taxon>
        <taxon>Pseudomonadati</taxon>
        <taxon>Pseudomonadota</taxon>
        <taxon>Gammaproteobacteria</taxon>
        <taxon>Enterobacterales</taxon>
        <taxon>Enterobacteriaceae</taxon>
        <taxon>Salmonella</taxon>
    </lineage>
</organism>
<keyword evidence="1" id="KW-0808">Transferase</keyword>
<sequence length="44" mass="5200">TFMRKNVSDLNIFNLSDDTAIHYDIIPYITASELEDEIYYDKIV</sequence>